<keyword evidence="1" id="KW-1133">Transmembrane helix</keyword>
<dbReference type="AlphaFoldDB" id="A0A6J4T224"/>
<proteinExistence type="predicted"/>
<reference evidence="2" key="1">
    <citation type="submission" date="2020-02" db="EMBL/GenBank/DDBJ databases">
        <authorList>
            <person name="Meier V. D."/>
        </authorList>
    </citation>
    <scope>NUCLEOTIDE SEQUENCE</scope>
    <source>
        <strain evidence="2">AVDCRST_MAG96</strain>
    </source>
</reference>
<keyword evidence="1" id="KW-0812">Transmembrane</keyword>
<keyword evidence="1" id="KW-0472">Membrane</keyword>
<feature type="transmembrane region" description="Helical" evidence="1">
    <location>
        <begin position="6"/>
        <end position="28"/>
    </location>
</feature>
<gene>
    <name evidence="2" type="ORF">AVDCRST_MAG96-2457</name>
</gene>
<protein>
    <submittedName>
        <fullName evidence="2">Uncharacterized protein</fullName>
    </submittedName>
</protein>
<feature type="non-terminal residue" evidence="2">
    <location>
        <position position="49"/>
    </location>
</feature>
<accession>A0A6J4T224</accession>
<sequence length="49" mass="5609">MKHQPILIISLAFFSVITGYLLSAISLVGRAGISLFYTQYQFLKTWWQG</sequence>
<organism evidence="2">
    <name type="scientific">uncultured Segetibacter sp</name>
    <dbReference type="NCBI Taxonomy" id="481133"/>
    <lineage>
        <taxon>Bacteria</taxon>
        <taxon>Pseudomonadati</taxon>
        <taxon>Bacteroidota</taxon>
        <taxon>Chitinophagia</taxon>
        <taxon>Chitinophagales</taxon>
        <taxon>Chitinophagaceae</taxon>
        <taxon>Segetibacter</taxon>
        <taxon>environmental samples</taxon>
    </lineage>
</organism>
<evidence type="ECO:0000256" key="1">
    <source>
        <dbReference type="SAM" id="Phobius"/>
    </source>
</evidence>
<name>A0A6J4T224_9BACT</name>
<dbReference type="EMBL" id="CADCVN010000964">
    <property type="protein sequence ID" value="CAA9510987.1"/>
    <property type="molecule type" value="Genomic_DNA"/>
</dbReference>
<evidence type="ECO:0000313" key="2">
    <source>
        <dbReference type="EMBL" id="CAA9510987.1"/>
    </source>
</evidence>